<dbReference type="STRING" id="1909395.BKM31_14460"/>
<dbReference type="Gene3D" id="3.40.50.720">
    <property type="entry name" value="NAD(P)-binding Rossmann-like Domain"/>
    <property type="match status" value="1"/>
</dbReference>
<reference evidence="5" key="1">
    <citation type="journal article" date="2017" name="Med. Chem. Commun.">
        <title>Nonomuraea sp. ATCC 55076 harbours the largest actinomycete chromosome to date and the kistamicin biosynthetic gene cluster.</title>
        <authorList>
            <person name="Nazari B."/>
            <person name="Forneris C.C."/>
            <person name="Gibson M.I."/>
            <person name="Moon K."/>
            <person name="Schramma K.R."/>
            <person name="Seyedsayamdost M.R."/>
        </authorList>
    </citation>
    <scope>NUCLEOTIDE SEQUENCE [LARGE SCALE GENOMIC DNA]</scope>
    <source>
        <strain evidence="5">ATCC 55076</strain>
    </source>
</reference>
<evidence type="ECO:0000313" key="4">
    <source>
        <dbReference type="EMBL" id="AQZ62503.1"/>
    </source>
</evidence>
<dbReference type="PRINTS" id="PR00081">
    <property type="entry name" value="GDHRDH"/>
</dbReference>
<keyword evidence="2" id="KW-0560">Oxidoreductase</keyword>
<dbReference type="EMBL" id="CP017717">
    <property type="protein sequence ID" value="AQZ62503.1"/>
    <property type="molecule type" value="Genomic_DNA"/>
</dbReference>
<organism evidence="4 5">
    <name type="scientific">[Actinomadura] parvosata subsp. kistnae</name>
    <dbReference type="NCBI Taxonomy" id="1909395"/>
    <lineage>
        <taxon>Bacteria</taxon>
        <taxon>Bacillati</taxon>
        <taxon>Actinomycetota</taxon>
        <taxon>Actinomycetes</taxon>
        <taxon>Streptosporangiales</taxon>
        <taxon>Streptosporangiaceae</taxon>
        <taxon>Nonomuraea</taxon>
    </lineage>
</organism>
<sequence>MNDHDLSGRVALLTGASGGIGQALGRRLIAAGVKTAFVYGSHAGPAHELVTQARNAGVGAVALAGDLADPHVPARLLDEAADALGGPVDLLIPNAGHALQQDYTTLDLQAWDRTLAVNLRAPFLLAQHALPGMAARGYGRVLFMSSVAAFTGGVIGADYAASKAGLHGLTHFLAARVASRGVTVNALAPALIDDTRMLPGNADPRALPVGRFGRPEEVADLALAVLRNGYLTNQVLSLDGGAYPR</sequence>
<dbReference type="RefSeq" id="WP_080038663.1">
    <property type="nucleotide sequence ID" value="NZ_CP017717.1"/>
</dbReference>
<dbReference type="GO" id="GO:0016491">
    <property type="term" value="F:oxidoreductase activity"/>
    <property type="evidence" value="ECO:0007669"/>
    <property type="project" value="UniProtKB-KW"/>
</dbReference>
<dbReference type="PROSITE" id="PS00061">
    <property type="entry name" value="ADH_SHORT"/>
    <property type="match status" value="1"/>
</dbReference>
<dbReference type="GO" id="GO:0032787">
    <property type="term" value="P:monocarboxylic acid metabolic process"/>
    <property type="evidence" value="ECO:0007669"/>
    <property type="project" value="UniProtKB-ARBA"/>
</dbReference>
<comment type="similarity">
    <text evidence="1 3">Belongs to the short-chain dehydrogenases/reductases (SDR) family.</text>
</comment>
<dbReference type="OrthoDB" id="286404at2"/>
<dbReference type="KEGG" id="noa:BKM31_14460"/>
<protein>
    <submittedName>
        <fullName evidence="4">3-oxoacyl-ACP reductase</fullName>
    </submittedName>
</protein>
<dbReference type="InterPro" id="IPR002347">
    <property type="entry name" value="SDR_fam"/>
</dbReference>
<dbReference type="PRINTS" id="PR00080">
    <property type="entry name" value="SDRFAMILY"/>
</dbReference>
<dbReference type="InterPro" id="IPR020904">
    <property type="entry name" value="Sc_DH/Rdtase_CS"/>
</dbReference>
<dbReference type="InterPro" id="IPR050259">
    <property type="entry name" value="SDR"/>
</dbReference>
<evidence type="ECO:0000256" key="2">
    <source>
        <dbReference type="ARBA" id="ARBA00023002"/>
    </source>
</evidence>
<name>A0A1U9ZX22_9ACTN</name>
<dbReference type="Pfam" id="PF00106">
    <property type="entry name" value="adh_short"/>
    <property type="match status" value="1"/>
</dbReference>
<dbReference type="AlphaFoldDB" id="A0A1U9ZX22"/>
<gene>
    <name evidence="4" type="ORF">BKM31_14460</name>
</gene>
<keyword evidence="5" id="KW-1185">Reference proteome</keyword>
<accession>A0A1U9ZX22</accession>
<evidence type="ECO:0000256" key="3">
    <source>
        <dbReference type="RuleBase" id="RU000363"/>
    </source>
</evidence>
<evidence type="ECO:0000256" key="1">
    <source>
        <dbReference type="ARBA" id="ARBA00006484"/>
    </source>
</evidence>
<dbReference type="PANTHER" id="PTHR42879">
    <property type="entry name" value="3-OXOACYL-(ACYL-CARRIER-PROTEIN) REDUCTASE"/>
    <property type="match status" value="1"/>
</dbReference>
<dbReference type="PANTHER" id="PTHR42879:SF2">
    <property type="entry name" value="3-OXOACYL-[ACYL-CARRIER-PROTEIN] REDUCTASE FABG"/>
    <property type="match status" value="1"/>
</dbReference>
<evidence type="ECO:0000313" key="5">
    <source>
        <dbReference type="Proteomes" id="UP000190797"/>
    </source>
</evidence>
<dbReference type="InterPro" id="IPR036291">
    <property type="entry name" value="NAD(P)-bd_dom_sf"/>
</dbReference>
<dbReference type="FunFam" id="3.40.50.720:FF:000173">
    <property type="entry name" value="3-oxoacyl-[acyl-carrier protein] reductase"/>
    <property type="match status" value="1"/>
</dbReference>
<dbReference type="SUPFAM" id="SSF51735">
    <property type="entry name" value="NAD(P)-binding Rossmann-fold domains"/>
    <property type="match status" value="1"/>
</dbReference>
<proteinExistence type="inferred from homology"/>
<dbReference type="Proteomes" id="UP000190797">
    <property type="component" value="Chromosome"/>
</dbReference>